<gene>
    <name evidence="1" type="ORF">CFP56_010529</name>
</gene>
<protein>
    <submittedName>
        <fullName evidence="1">Uncharacterized protein</fullName>
    </submittedName>
</protein>
<proteinExistence type="predicted"/>
<dbReference type="EMBL" id="PKMF04000017">
    <property type="protein sequence ID" value="KAK7858797.1"/>
    <property type="molecule type" value="Genomic_DNA"/>
</dbReference>
<sequence>MHHPTVKAHFQESPALLLSFHKTLVENPPITVLKYLLLSLCLLRASFAKLVSRNTYWKSGTRGPTQTCSSGAACIAKIDNLYTAQKQKMNSEN</sequence>
<dbReference type="AlphaFoldDB" id="A0AAW0M489"/>
<dbReference type="Proteomes" id="UP000237347">
    <property type="component" value="Unassembled WGS sequence"/>
</dbReference>
<name>A0AAW0M489_QUESU</name>
<organism evidence="1 2">
    <name type="scientific">Quercus suber</name>
    <name type="common">Cork oak</name>
    <dbReference type="NCBI Taxonomy" id="58331"/>
    <lineage>
        <taxon>Eukaryota</taxon>
        <taxon>Viridiplantae</taxon>
        <taxon>Streptophyta</taxon>
        <taxon>Embryophyta</taxon>
        <taxon>Tracheophyta</taxon>
        <taxon>Spermatophyta</taxon>
        <taxon>Magnoliopsida</taxon>
        <taxon>eudicotyledons</taxon>
        <taxon>Gunneridae</taxon>
        <taxon>Pentapetalae</taxon>
        <taxon>rosids</taxon>
        <taxon>fabids</taxon>
        <taxon>Fagales</taxon>
        <taxon>Fagaceae</taxon>
        <taxon>Quercus</taxon>
    </lineage>
</organism>
<evidence type="ECO:0000313" key="1">
    <source>
        <dbReference type="EMBL" id="KAK7858797.1"/>
    </source>
</evidence>
<evidence type="ECO:0000313" key="2">
    <source>
        <dbReference type="Proteomes" id="UP000237347"/>
    </source>
</evidence>
<comment type="caution">
    <text evidence="1">The sequence shown here is derived from an EMBL/GenBank/DDBJ whole genome shotgun (WGS) entry which is preliminary data.</text>
</comment>
<keyword evidence="2" id="KW-1185">Reference proteome</keyword>
<accession>A0AAW0M489</accession>
<reference evidence="1 2" key="1">
    <citation type="journal article" date="2018" name="Sci. Data">
        <title>The draft genome sequence of cork oak.</title>
        <authorList>
            <person name="Ramos A.M."/>
            <person name="Usie A."/>
            <person name="Barbosa P."/>
            <person name="Barros P.M."/>
            <person name="Capote T."/>
            <person name="Chaves I."/>
            <person name="Simoes F."/>
            <person name="Abreu I."/>
            <person name="Carrasquinho I."/>
            <person name="Faro C."/>
            <person name="Guimaraes J.B."/>
            <person name="Mendonca D."/>
            <person name="Nobrega F."/>
            <person name="Rodrigues L."/>
            <person name="Saibo N.J.M."/>
            <person name="Varela M.C."/>
            <person name="Egas C."/>
            <person name="Matos J."/>
            <person name="Miguel C.M."/>
            <person name="Oliveira M.M."/>
            <person name="Ricardo C.P."/>
            <person name="Goncalves S."/>
        </authorList>
    </citation>
    <scope>NUCLEOTIDE SEQUENCE [LARGE SCALE GENOMIC DNA]</scope>
    <source>
        <strain evidence="2">cv. HL8</strain>
    </source>
</reference>